<dbReference type="GO" id="GO:0009381">
    <property type="term" value="F:excinuclease ABC activity"/>
    <property type="evidence" value="ECO:0007669"/>
    <property type="project" value="UniProtKB-UniRule"/>
</dbReference>
<keyword evidence="12" id="KW-1185">Reference proteome</keyword>
<organism evidence="11 12">
    <name type="scientific">Candidatus Similichlamydia laticola</name>
    <dbReference type="NCBI Taxonomy" id="2170265"/>
    <lineage>
        <taxon>Bacteria</taxon>
        <taxon>Pseudomonadati</taxon>
        <taxon>Chlamydiota</taxon>
        <taxon>Chlamydiia</taxon>
        <taxon>Parachlamydiales</taxon>
        <taxon>Candidatus Parilichlamydiaceae</taxon>
        <taxon>Candidatus Similichlamydia</taxon>
    </lineage>
</organism>
<dbReference type="NCBIfam" id="TIGR00194">
    <property type="entry name" value="uvrC"/>
    <property type="match status" value="1"/>
</dbReference>
<dbReference type="InterPro" id="IPR047296">
    <property type="entry name" value="GIY-YIG_UvrC_Cho"/>
</dbReference>
<dbReference type="Gene3D" id="4.10.860.10">
    <property type="entry name" value="UVR domain"/>
    <property type="match status" value="1"/>
</dbReference>
<evidence type="ECO:0000259" key="10">
    <source>
        <dbReference type="PROSITE" id="PS50165"/>
    </source>
</evidence>
<reference evidence="11 12" key="1">
    <citation type="submission" date="2018-07" db="EMBL/GenBank/DDBJ databases">
        <title>Comparative genomics of the Candidatus Parilichlamydiaceae reveals evidence of convergent evolution and genome reduction in the phylum Chlamydiae.</title>
        <authorList>
            <person name="Taylor-Brown A."/>
            <person name="Polkinghorne A."/>
        </authorList>
    </citation>
    <scope>NUCLEOTIDE SEQUENCE [LARGE SCALE GENOMIC DNA]</scope>
    <source>
        <strain evidence="11 12">Hat2</strain>
    </source>
</reference>
<keyword evidence="6 7" id="KW-0742">SOS response</keyword>
<dbReference type="SUPFAM" id="SSF46600">
    <property type="entry name" value="C-terminal UvrC-binding domain of UvrB"/>
    <property type="match status" value="1"/>
</dbReference>
<keyword evidence="3 7" id="KW-0228">DNA excision</keyword>
<dbReference type="GO" id="GO:0003677">
    <property type="term" value="F:DNA binding"/>
    <property type="evidence" value="ECO:0007669"/>
    <property type="project" value="UniProtKB-UniRule"/>
</dbReference>
<dbReference type="FunFam" id="3.40.1440.10:FF:000001">
    <property type="entry name" value="UvrABC system protein C"/>
    <property type="match status" value="1"/>
</dbReference>
<name>A0A369KIK8_9BACT</name>
<keyword evidence="2 7" id="KW-0227">DNA damage</keyword>
<dbReference type="Pfam" id="PF08459">
    <property type="entry name" value="UvrC_RNaseH_dom"/>
    <property type="match status" value="1"/>
</dbReference>
<dbReference type="InterPro" id="IPR050066">
    <property type="entry name" value="UvrABC_protein_C"/>
</dbReference>
<dbReference type="Pfam" id="PF01541">
    <property type="entry name" value="GIY-YIG"/>
    <property type="match status" value="1"/>
</dbReference>
<dbReference type="CDD" id="cd10434">
    <property type="entry name" value="GIY-YIG_UvrC_Cho"/>
    <property type="match status" value="1"/>
</dbReference>
<comment type="function">
    <text evidence="7">The UvrABC repair system catalyzes the recognition and processing of DNA lesions. UvrC both incises the 5' and 3' sides of the lesion. The N-terminal half is responsible for the 3' incision and the C-terminal half is responsible for the 5' incision.</text>
</comment>
<evidence type="ECO:0000256" key="6">
    <source>
        <dbReference type="ARBA" id="ARBA00023236"/>
    </source>
</evidence>
<dbReference type="GO" id="GO:0006289">
    <property type="term" value="P:nucleotide-excision repair"/>
    <property type="evidence" value="ECO:0007669"/>
    <property type="project" value="UniProtKB-UniRule"/>
</dbReference>
<evidence type="ECO:0000313" key="11">
    <source>
        <dbReference type="EMBL" id="RDB31604.1"/>
    </source>
</evidence>
<feature type="domain" description="GIY-YIG" evidence="9">
    <location>
        <begin position="13"/>
        <end position="92"/>
    </location>
</feature>
<evidence type="ECO:0000256" key="5">
    <source>
        <dbReference type="ARBA" id="ARBA00023204"/>
    </source>
</evidence>
<dbReference type="GO" id="GO:0005737">
    <property type="term" value="C:cytoplasm"/>
    <property type="evidence" value="ECO:0007669"/>
    <property type="project" value="UniProtKB-SubCell"/>
</dbReference>
<dbReference type="PANTHER" id="PTHR30562">
    <property type="entry name" value="UVRC/OXIDOREDUCTASE"/>
    <property type="match status" value="1"/>
</dbReference>
<dbReference type="Gene3D" id="1.10.150.20">
    <property type="entry name" value="5' to 3' exonuclease, C-terminal subdomain"/>
    <property type="match status" value="1"/>
</dbReference>
<dbReference type="Pfam" id="PF22920">
    <property type="entry name" value="UvrC_RNaseH"/>
    <property type="match status" value="1"/>
</dbReference>
<keyword evidence="5 7" id="KW-0234">DNA repair</keyword>
<keyword evidence="4 7" id="KW-0267">Excision nuclease</keyword>
<dbReference type="Gene3D" id="3.30.420.340">
    <property type="entry name" value="UvrC, RNAse H endonuclease domain"/>
    <property type="match status" value="1"/>
</dbReference>
<dbReference type="InterPro" id="IPR000305">
    <property type="entry name" value="GIY-YIG_endonuc"/>
</dbReference>
<dbReference type="Proteomes" id="UP000253816">
    <property type="component" value="Unassembled WGS sequence"/>
</dbReference>
<sequence>MTSFSINLEAIPKAPGVYLMKGNRNRTLYIGKAIDLRKRISQYFILGRDDRDMIPHLLSEIKTIDFIVVSSEKEALLLERRFIQEHRPKYNACLKDDSSFYFFHFDPKETWPKLRLVRSKNQIEETALIWGPYSDSRSAREILDLLHRVFPLRRCSDQELSQRKTPCLYYQVKCCPAPCIGSCSKEQYAVHVQAIINFLNGKIQNVLTYLEKKMEQAANQLEFEHAAYLRDLHEKIQNWNSPSDGAVDSPSEESADLFGIIRQGTCLLITRAEYRGGRLMHMDHFELKNILGSNEDILQTWVFQYYMDLARHSMIGKVILCLEQGTRLDALRECLTEKLGMPFKIFLPETDPFVSWARLLALNSWSKLQTVTGLAPTVDMEEIQSFFSLNRLPNKIECVDHSHLQGHHSVSSVIVCEEGHFNRQKYRRYSWGCTRGNDLDLLKLLILKRYSQKRNLPDLLLLDGGKTHWQTAYSCLVSLGYSDIPLLALSKDQGKHTKGLVREKIWGPSPKRFQYLDPMSPITLFLQKVRDEAHHVALSFQRKQRGKYQALSVLDTVPGIGPKLKTAILSQYDSLKQFSEALKQGTESVKLPSVTRSFLLEYCTDREFYEDD</sequence>
<dbReference type="HAMAP" id="MF_00203">
    <property type="entry name" value="UvrC"/>
    <property type="match status" value="1"/>
</dbReference>
<comment type="subunit">
    <text evidence="7">Interacts with UvrB in an incision complex.</text>
</comment>
<dbReference type="InterPro" id="IPR001162">
    <property type="entry name" value="UvrC_RNase_H_dom"/>
</dbReference>
<gene>
    <name evidence="7" type="primary">uvrC</name>
    <name evidence="11" type="ORF">HAT2_00289</name>
</gene>
<dbReference type="SUPFAM" id="SSF47781">
    <property type="entry name" value="RuvA domain 2-like"/>
    <property type="match status" value="1"/>
</dbReference>
<dbReference type="GO" id="GO:0009432">
    <property type="term" value="P:SOS response"/>
    <property type="evidence" value="ECO:0007669"/>
    <property type="project" value="UniProtKB-UniRule"/>
</dbReference>
<comment type="similarity">
    <text evidence="7">Belongs to the UvrC family.</text>
</comment>
<evidence type="ECO:0000259" key="9">
    <source>
        <dbReference type="PROSITE" id="PS50164"/>
    </source>
</evidence>
<evidence type="ECO:0000256" key="7">
    <source>
        <dbReference type="HAMAP-Rule" id="MF_00203"/>
    </source>
</evidence>
<dbReference type="InterPro" id="IPR004791">
    <property type="entry name" value="UvrC"/>
</dbReference>
<dbReference type="InterPro" id="IPR010994">
    <property type="entry name" value="RuvA_2-like"/>
</dbReference>
<dbReference type="PANTHER" id="PTHR30562:SF1">
    <property type="entry name" value="UVRABC SYSTEM PROTEIN C"/>
    <property type="match status" value="1"/>
</dbReference>
<dbReference type="InterPro" id="IPR036876">
    <property type="entry name" value="UVR_dom_sf"/>
</dbReference>
<proteinExistence type="inferred from homology"/>
<keyword evidence="1 7" id="KW-0963">Cytoplasm</keyword>
<comment type="subcellular location">
    <subcellularLocation>
        <location evidence="7">Cytoplasm</location>
    </subcellularLocation>
</comment>
<dbReference type="AlphaFoldDB" id="A0A369KIK8"/>
<comment type="caution">
    <text evidence="11">The sequence shown here is derived from an EMBL/GenBank/DDBJ whole genome shotgun (WGS) entry which is preliminary data.</text>
</comment>
<dbReference type="GO" id="GO:0009380">
    <property type="term" value="C:excinuclease repair complex"/>
    <property type="evidence" value="ECO:0007669"/>
    <property type="project" value="InterPro"/>
</dbReference>
<feature type="domain" description="UvrC family homology region profile" evidence="10">
    <location>
        <begin position="274"/>
        <end position="476"/>
    </location>
</feature>
<evidence type="ECO:0000256" key="4">
    <source>
        <dbReference type="ARBA" id="ARBA00022881"/>
    </source>
</evidence>
<dbReference type="PROSITE" id="PS50151">
    <property type="entry name" value="UVR"/>
    <property type="match status" value="1"/>
</dbReference>
<accession>A0A369KIK8</accession>
<evidence type="ECO:0000256" key="2">
    <source>
        <dbReference type="ARBA" id="ARBA00022763"/>
    </source>
</evidence>
<dbReference type="Pfam" id="PF02151">
    <property type="entry name" value="UVR"/>
    <property type="match status" value="1"/>
</dbReference>
<feature type="domain" description="UVR" evidence="8">
    <location>
        <begin position="204"/>
        <end position="239"/>
    </location>
</feature>
<dbReference type="InterPro" id="IPR001943">
    <property type="entry name" value="UVR_dom"/>
</dbReference>
<evidence type="ECO:0000259" key="8">
    <source>
        <dbReference type="PROSITE" id="PS50151"/>
    </source>
</evidence>
<protein>
    <recommendedName>
        <fullName evidence="7">UvrABC system protein C</fullName>
        <shortName evidence="7">Protein UvrC</shortName>
    </recommendedName>
    <alternativeName>
        <fullName evidence="7">Excinuclease ABC subunit C</fullName>
    </alternativeName>
</protein>
<evidence type="ECO:0000313" key="12">
    <source>
        <dbReference type="Proteomes" id="UP000253816"/>
    </source>
</evidence>
<evidence type="ECO:0000256" key="3">
    <source>
        <dbReference type="ARBA" id="ARBA00022769"/>
    </source>
</evidence>
<dbReference type="Gene3D" id="3.40.1440.10">
    <property type="entry name" value="GIY-YIG endonuclease"/>
    <property type="match status" value="1"/>
</dbReference>
<dbReference type="SUPFAM" id="SSF82771">
    <property type="entry name" value="GIY-YIG endonuclease"/>
    <property type="match status" value="1"/>
</dbReference>
<dbReference type="PROSITE" id="PS50164">
    <property type="entry name" value="GIY_YIG"/>
    <property type="match status" value="1"/>
</dbReference>
<dbReference type="InterPro" id="IPR038476">
    <property type="entry name" value="UvrC_RNase_H_dom_sf"/>
</dbReference>
<dbReference type="InterPro" id="IPR035901">
    <property type="entry name" value="GIY-YIG_endonuc_sf"/>
</dbReference>
<dbReference type="EMBL" id="QQBG01000011">
    <property type="protein sequence ID" value="RDB31604.1"/>
    <property type="molecule type" value="Genomic_DNA"/>
</dbReference>
<evidence type="ECO:0000256" key="1">
    <source>
        <dbReference type="ARBA" id="ARBA00022490"/>
    </source>
</evidence>
<dbReference type="SMART" id="SM00465">
    <property type="entry name" value="GIYc"/>
    <property type="match status" value="1"/>
</dbReference>
<dbReference type="PROSITE" id="PS50165">
    <property type="entry name" value="UVRC"/>
    <property type="match status" value="1"/>
</dbReference>